<dbReference type="HOGENOM" id="CLU_1044773_0_0_3"/>
<dbReference type="Proteomes" id="UP000010475">
    <property type="component" value="Chromosome"/>
</dbReference>
<proteinExistence type="predicted"/>
<accession>K9X277</accession>
<sequence length="266" mass="31926">MLHSTFLHQSISLFVHKFEAPRDYLTAFNILFTISLAFWNARNTHKKFETQNYPVLKAELELPPDTDQCKLFPIYPNYKVTNISDKTSVDIKIEVKIYSLKRKYKIWQPCLLDRTVTKFDNLQPKAEIKFPEYFQEFRIVNGRLSDKREIKKYTEQKYIENIPIKALINVYYSPVLYHAKSLRVSSTYNLILQRTHGVDFTKFDLLLLTPSLLKLNNKTFMSLVNQFLIYKNLLPRLELSEMIKYRTHYWKLQKIENSWQFPFKLF</sequence>
<dbReference type="AlphaFoldDB" id="K9X277"/>
<evidence type="ECO:0000313" key="2">
    <source>
        <dbReference type="Proteomes" id="UP000010475"/>
    </source>
</evidence>
<protein>
    <submittedName>
        <fullName evidence="1">Uncharacterized protein</fullName>
    </submittedName>
</protein>
<dbReference type="KEGG" id="csg:Cylst_3724"/>
<dbReference type="EMBL" id="CP003642">
    <property type="protein sequence ID" value="AFZ25847.1"/>
    <property type="molecule type" value="Genomic_DNA"/>
</dbReference>
<reference evidence="1 2" key="1">
    <citation type="submission" date="2012-06" db="EMBL/GenBank/DDBJ databases">
        <title>Finished chromosome of genome of Cylindrospermum stagnale PCC 7417.</title>
        <authorList>
            <consortium name="US DOE Joint Genome Institute"/>
            <person name="Gugger M."/>
            <person name="Coursin T."/>
            <person name="Rippka R."/>
            <person name="Tandeau De Marsac N."/>
            <person name="Huntemann M."/>
            <person name="Wei C.-L."/>
            <person name="Han J."/>
            <person name="Detter J.C."/>
            <person name="Han C."/>
            <person name="Tapia R."/>
            <person name="Chen A."/>
            <person name="Kyrpides N."/>
            <person name="Mavromatis K."/>
            <person name="Markowitz V."/>
            <person name="Szeto E."/>
            <person name="Ivanova N."/>
            <person name="Pagani I."/>
            <person name="Pati A."/>
            <person name="Goodwin L."/>
            <person name="Nordberg H.P."/>
            <person name="Cantor M.N."/>
            <person name="Hua S.X."/>
            <person name="Woyke T."/>
            <person name="Kerfeld C.A."/>
        </authorList>
    </citation>
    <scope>NUCLEOTIDE SEQUENCE [LARGE SCALE GENOMIC DNA]</scope>
    <source>
        <strain evidence="1 2">PCC 7417</strain>
    </source>
</reference>
<organism evidence="1 2">
    <name type="scientific">Cylindrospermum stagnale PCC 7417</name>
    <dbReference type="NCBI Taxonomy" id="56107"/>
    <lineage>
        <taxon>Bacteria</taxon>
        <taxon>Bacillati</taxon>
        <taxon>Cyanobacteriota</taxon>
        <taxon>Cyanophyceae</taxon>
        <taxon>Nostocales</taxon>
        <taxon>Nostocaceae</taxon>
        <taxon>Cylindrospermum</taxon>
    </lineage>
</organism>
<name>K9X277_9NOST</name>
<keyword evidence="2" id="KW-1185">Reference proteome</keyword>
<dbReference type="OrthoDB" id="495097at2"/>
<evidence type="ECO:0000313" key="1">
    <source>
        <dbReference type="EMBL" id="AFZ25847.1"/>
    </source>
</evidence>
<gene>
    <name evidence="1" type="ORF">Cylst_3724</name>
</gene>
<dbReference type="RefSeq" id="WP_015209095.1">
    <property type="nucleotide sequence ID" value="NC_019757.1"/>
</dbReference>